<dbReference type="InterPro" id="IPR003732">
    <property type="entry name" value="Daa-tRNA_deacyls_DTD"/>
</dbReference>
<reference evidence="4" key="1">
    <citation type="submission" date="2009-09" db="EMBL/GenBank/DDBJ databases">
        <title>The complete genome of Nakamurella multipartita DSM 44233.</title>
        <authorList>
            <consortium name="US DOE Joint Genome Institute (JGI-PGF)"/>
            <person name="Lucas S."/>
            <person name="Copeland A."/>
            <person name="Lapidus A."/>
            <person name="Glavina del Rio T."/>
            <person name="Dalin E."/>
            <person name="Tice H."/>
            <person name="Bruce D."/>
            <person name="Goodwin L."/>
            <person name="Pitluck S."/>
            <person name="Kyrpides N."/>
            <person name="Mavromatis K."/>
            <person name="Ivanova N."/>
            <person name="Ovchinnikova G."/>
            <person name="Sims D."/>
            <person name="Meincke L."/>
            <person name="Brettin T."/>
            <person name="Detter J.C."/>
            <person name="Han C."/>
            <person name="Larimer F."/>
            <person name="Land M."/>
            <person name="Hauser L."/>
            <person name="Markowitz V."/>
            <person name="Cheng J.-F."/>
            <person name="Hugenholtz P."/>
            <person name="Woyke T."/>
            <person name="Wu D."/>
            <person name="Klenk H.-P."/>
            <person name="Eisen J.A."/>
        </authorList>
    </citation>
    <scope>NUCLEOTIDE SEQUENCE [LARGE SCALE GENOMIC DNA]</scope>
    <source>
        <strain evidence="4">ATCC 700099 / DSM 44233 / CIP 104796 / JCM 9543 / NBRC 105858 / Y-104</strain>
    </source>
</reference>
<evidence type="ECO:0000313" key="4">
    <source>
        <dbReference type="Proteomes" id="UP000002218"/>
    </source>
</evidence>
<dbReference type="HOGENOM" id="CLU_076901_1_2_11"/>
<evidence type="ECO:0000256" key="2">
    <source>
        <dbReference type="SAM" id="MobiDB-lite"/>
    </source>
</evidence>
<reference evidence="3 4" key="2">
    <citation type="journal article" date="2010" name="Stand. Genomic Sci.">
        <title>Complete genome sequence of Nakamurella multipartita type strain (Y-104).</title>
        <authorList>
            <person name="Tice H."/>
            <person name="Mayilraj S."/>
            <person name="Sims D."/>
            <person name="Lapidus A."/>
            <person name="Nolan M."/>
            <person name="Lucas S."/>
            <person name="Glavina Del Rio T."/>
            <person name="Copeland A."/>
            <person name="Cheng J.F."/>
            <person name="Meincke L."/>
            <person name="Bruce D."/>
            <person name="Goodwin L."/>
            <person name="Pitluck S."/>
            <person name="Ivanova N."/>
            <person name="Mavromatis K."/>
            <person name="Ovchinnikova G."/>
            <person name="Pati A."/>
            <person name="Chen A."/>
            <person name="Palaniappan K."/>
            <person name="Land M."/>
            <person name="Hauser L."/>
            <person name="Chang Y.J."/>
            <person name="Jeffries C.D."/>
            <person name="Detter J.C."/>
            <person name="Brettin T."/>
            <person name="Rohde M."/>
            <person name="Goker M."/>
            <person name="Bristow J."/>
            <person name="Eisen J.A."/>
            <person name="Markowitz V."/>
            <person name="Hugenholtz P."/>
            <person name="Kyrpides N.C."/>
            <person name="Klenk H.P."/>
            <person name="Chen F."/>
        </authorList>
    </citation>
    <scope>NUCLEOTIDE SEQUENCE [LARGE SCALE GENOMIC DNA]</scope>
    <source>
        <strain evidence="4">ATCC 700099 / DSM 44233 / CIP 104796 / JCM 9543 / NBRC 105858 / Y-104</strain>
    </source>
</reference>
<dbReference type="STRING" id="479431.Namu_3784"/>
<dbReference type="Pfam" id="PF02580">
    <property type="entry name" value="Tyr_Deacylase"/>
    <property type="match status" value="1"/>
</dbReference>
<dbReference type="eggNOG" id="COG1490">
    <property type="taxonomic scope" value="Bacteria"/>
</dbReference>
<dbReference type="EMBL" id="CP001737">
    <property type="protein sequence ID" value="ACV80082.1"/>
    <property type="molecule type" value="Genomic_DNA"/>
</dbReference>
<proteinExistence type="inferred from homology"/>
<dbReference type="AlphaFoldDB" id="C8XG80"/>
<dbReference type="Proteomes" id="UP000002218">
    <property type="component" value="Chromosome"/>
</dbReference>
<comment type="similarity">
    <text evidence="1">Belongs to the DTD family.</text>
</comment>
<feature type="region of interest" description="Disordered" evidence="2">
    <location>
        <begin position="1"/>
        <end position="40"/>
    </location>
</feature>
<dbReference type="Gene3D" id="3.50.80.10">
    <property type="entry name" value="D-tyrosyl-tRNA(Tyr) deacylase"/>
    <property type="match status" value="1"/>
</dbReference>
<evidence type="ECO:0000313" key="3">
    <source>
        <dbReference type="EMBL" id="ACV80082.1"/>
    </source>
</evidence>
<dbReference type="OrthoDB" id="9801395at2"/>
<dbReference type="SUPFAM" id="SSF69500">
    <property type="entry name" value="DTD-like"/>
    <property type="match status" value="1"/>
</dbReference>
<dbReference type="InterPro" id="IPR023509">
    <property type="entry name" value="DTD-like_sf"/>
</dbReference>
<dbReference type="FunCoup" id="C8XG80">
    <property type="interactions" value="342"/>
</dbReference>
<evidence type="ECO:0000256" key="1">
    <source>
        <dbReference type="ARBA" id="ARBA00009673"/>
    </source>
</evidence>
<organism evidence="3 4">
    <name type="scientific">Nakamurella multipartita (strain ATCC 700099 / DSM 44233 / CIP 104796 / JCM 9543 / NBRC 105858 / Y-104)</name>
    <name type="common">Microsphaera multipartita</name>
    <dbReference type="NCBI Taxonomy" id="479431"/>
    <lineage>
        <taxon>Bacteria</taxon>
        <taxon>Bacillati</taxon>
        <taxon>Actinomycetota</taxon>
        <taxon>Actinomycetes</taxon>
        <taxon>Nakamurellales</taxon>
        <taxon>Nakamurellaceae</taxon>
        <taxon>Nakamurella</taxon>
    </lineage>
</organism>
<accession>C8XG80</accession>
<dbReference type="RefSeq" id="WP_015748909.1">
    <property type="nucleotide sequence ID" value="NC_013235.1"/>
</dbReference>
<name>C8XG80_NAKMY</name>
<dbReference type="PANTHER" id="PTHR10472:SF5">
    <property type="entry name" value="D-AMINOACYL-TRNA DEACYLASE 1"/>
    <property type="match status" value="1"/>
</dbReference>
<dbReference type="GO" id="GO:0005737">
    <property type="term" value="C:cytoplasm"/>
    <property type="evidence" value="ECO:0007669"/>
    <property type="project" value="InterPro"/>
</dbReference>
<sequence length="167" mass="17673">MRAVVTRVLSASVTVPRPNATGHDTTKTQGPGDDRAGTDEAAGEVVGRIDRPGLLALIGATHTDTPETARAMAAKLHELRILPGEVSCATTGAPLLVVSQFTLYARTDKGRRPSWDLAAPRERAEPLVAEVVDELRRRGAPVATGRFGATMRVASVNDGPFTVLLEL</sequence>
<dbReference type="GO" id="GO:0051500">
    <property type="term" value="F:D-tyrosyl-tRNA(Tyr) deacylase activity"/>
    <property type="evidence" value="ECO:0007669"/>
    <property type="project" value="TreeGrafter"/>
</dbReference>
<dbReference type="PANTHER" id="PTHR10472">
    <property type="entry name" value="D-TYROSYL-TRNA TYR DEACYLASE"/>
    <property type="match status" value="1"/>
</dbReference>
<dbReference type="KEGG" id="nml:Namu_3784"/>
<dbReference type="InParanoid" id="C8XG80"/>
<gene>
    <name evidence="3" type="ordered locus">Namu_3784</name>
</gene>
<protein>
    <submittedName>
        <fullName evidence="3">D-tyrosyl-tRNA(Tyr) deacylase</fullName>
    </submittedName>
</protein>
<keyword evidence="4" id="KW-1185">Reference proteome</keyword>